<dbReference type="RefSeq" id="WP_132963372.1">
    <property type="nucleotide sequence ID" value="NZ_JBKBMZ010000017.1"/>
</dbReference>
<accession>A0A4R3L837</accession>
<evidence type="ECO:0000313" key="4">
    <source>
        <dbReference type="Proteomes" id="UP000295536"/>
    </source>
</evidence>
<evidence type="ECO:0000313" key="5">
    <source>
        <dbReference type="Proteomes" id="UP000315577"/>
    </source>
</evidence>
<feature type="chain" id="PRO_5020615385" evidence="1">
    <location>
        <begin position="31"/>
        <end position="314"/>
    </location>
</feature>
<proteinExistence type="predicted"/>
<sequence>MAGRAGRSSKGRRALLLGAVSAWLGESAWAQDGVWLAQSDTNAANEEAAAAVRDVLGERAAVSTALWAALQGAQPRLIVTLGVAALRGMLQRRAREPGLANVPLLAGLVPRQAVEAEVPAGTRLFAAVVLDQPTERYGELVRAALPARRQIGVLLDDPARRSAQVLQRWAAVAGRQLITQVVQEGDVAEALRRVLNQADVLLALPDVGVYRADALQNILVGAYRRRVPVVSYAVAHARAGAVLALAALPAQAGAQVGEVARLMLSGRAPAPLTLARDFTVVVNEGVARSLDLVLPTPEEIAAAVRTAERQEGRA</sequence>
<dbReference type="AlphaFoldDB" id="A0A4R3L837"/>
<evidence type="ECO:0000256" key="1">
    <source>
        <dbReference type="SAM" id="SignalP"/>
    </source>
</evidence>
<evidence type="ECO:0000313" key="3">
    <source>
        <dbReference type="EMBL" id="TSE19317.1"/>
    </source>
</evidence>
<dbReference type="PANTHER" id="PTHR35271:SF1">
    <property type="entry name" value="ABC TRANSPORTER, SUBSTRATE-BINDING LIPOPROTEIN"/>
    <property type="match status" value="1"/>
</dbReference>
<dbReference type="EMBL" id="SMAH01000016">
    <property type="protein sequence ID" value="TCS95170.1"/>
    <property type="molecule type" value="Genomic_DNA"/>
</dbReference>
<dbReference type="Proteomes" id="UP000295536">
    <property type="component" value="Unassembled WGS sequence"/>
</dbReference>
<reference evidence="3 5" key="2">
    <citation type="submission" date="2019-07" db="EMBL/GenBank/DDBJ databases">
        <title>Tepidimonas ignava SPS-1037 draft genome.</title>
        <authorList>
            <person name="Da Costa M.S."/>
            <person name="Froufe H.J.C."/>
            <person name="Egas C."/>
            <person name="Albuquerque L."/>
        </authorList>
    </citation>
    <scope>NUCLEOTIDE SEQUENCE [LARGE SCALE GENOMIC DNA]</scope>
    <source>
        <strain evidence="3 5">SPS-1037</strain>
    </source>
</reference>
<dbReference type="Gene3D" id="3.40.50.2300">
    <property type="match status" value="2"/>
</dbReference>
<dbReference type="PANTHER" id="PTHR35271">
    <property type="entry name" value="ABC TRANSPORTER, SUBSTRATE-BINDING LIPOPROTEIN-RELATED"/>
    <property type="match status" value="1"/>
</dbReference>
<dbReference type="Proteomes" id="UP000315577">
    <property type="component" value="Unassembled WGS sequence"/>
</dbReference>
<dbReference type="Pfam" id="PF04392">
    <property type="entry name" value="ABC_sub_bind"/>
    <property type="match status" value="1"/>
</dbReference>
<gene>
    <name evidence="2" type="ORF">EDC36_1166</name>
    <name evidence="3" type="ORF">Tigna_02210</name>
</gene>
<feature type="signal peptide" evidence="1">
    <location>
        <begin position="1"/>
        <end position="30"/>
    </location>
</feature>
<protein>
    <submittedName>
        <fullName evidence="3">ABC transporter substrate binding protein</fullName>
    </submittedName>
    <submittedName>
        <fullName evidence="2">ABC-type uncharacterized transport system substrate-binding protein</fullName>
    </submittedName>
</protein>
<comment type="caution">
    <text evidence="2">The sequence shown here is derived from an EMBL/GenBank/DDBJ whole genome shotgun (WGS) entry which is preliminary data.</text>
</comment>
<dbReference type="EMBL" id="VJNC01000017">
    <property type="protein sequence ID" value="TSE19317.1"/>
    <property type="molecule type" value="Genomic_DNA"/>
</dbReference>
<dbReference type="OrthoDB" id="9178917at2"/>
<name>A0A4R3L837_9BURK</name>
<organism evidence="2 4">
    <name type="scientific">Tepidimonas ignava</name>
    <dbReference type="NCBI Taxonomy" id="114249"/>
    <lineage>
        <taxon>Bacteria</taxon>
        <taxon>Pseudomonadati</taxon>
        <taxon>Pseudomonadota</taxon>
        <taxon>Betaproteobacteria</taxon>
        <taxon>Burkholderiales</taxon>
        <taxon>Tepidimonas</taxon>
    </lineage>
</organism>
<keyword evidence="5" id="KW-1185">Reference proteome</keyword>
<keyword evidence="1" id="KW-0732">Signal</keyword>
<dbReference type="InterPro" id="IPR007487">
    <property type="entry name" value="ABC_transpt-TYRBP-like"/>
</dbReference>
<evidence type="ECO:0000313" key="2">
    <source>
        <dbReference type="EMBL" id="TCS95170.1"/>
    </source>
</evidence>
<reference evidence="2 4" key="1">
    <citation type="submission" date="2019-03" db="EMBL/GenBank/DDBJ databases">
        <title>Genomic Encyclopedia of Type Strains, Phase IV (KMG-IV): sequencing the most valuable type-strain genomes for metagenomic binning, comparative biology and taxonomic classification.</title>
        <authorList>
            <person name="Goeker M."/>
        </authorList>
    </citation>
    <scope>NUCLEOTIDE SEQUENCE [LARGE SCALE GENOMIC DNA]</scope>
    <source>
        <strain evidence="2 4">DSM 12034</strain>
    </source>
</reference>